<evidence type="ECO:0000313" key="1">
    <source>
        <dbReference type="EMBL" id="MBB4961371.1"/>
    </source>
</evidence>
<sequence>MPKQDLVSALNSELGHSPPLIFTAGSSSADATVAVLSHGDRFVNVLANDGSYLLSFNWNGRQQAHGRAPDISLAADSARRWVEGFDLESLAAAHPFVKFSGLQLS</sequence>
<keyword evidence="2" id="KW-1185">Reference proteome</keyword>
<comment type="caution">
    <text evidence="1">The sequence shown here is derived from an EMBL/GenBank/DDBJ whole genome shotgun (WGS) entry which is preliminary data.</text>
</comment>
<reference evidence="1 2" key="1">
    <citation type="submission" date="2020-08" db="EMBL/GenBank/DDBJ databases">
        <title>Sequencing the genomes of 1000 actinobacteria strains.</title>
        <authorList>
            <person name="Klenk H.-P."/>
        </authorList>
    </citation>
    <scope>NUCLEOTIDE SEQUENCE [LARGE SCALE GENOMIC DNA]</scope>
    <source>
        <strain evidence="1 2">DSM 45886</strain>
    </source>
</reference>
<accession>A0A7W7SUZ3</accession>
<organism evidence="1 2">
    <name type="scientific">Micromonospora polyrhachis</name>
    <dbReference type="NCBI Taxonomy" id="1282883"/>
    <lineage>
        <taxon>Bacteria</taxon>
        <taxon>Bacillati</taxon>
        <taxon>Actinomycetota</taxon>
        <taxon>Actinomycetes</taxon>
        <taxon>Micromonosporales</taxon>
        <taxon>Micromonosporaceae</taxon>
        <taxon>Micromonospora</taxon>
    </lineage>
</organism>
<evidence type="ECO:0000313" key="2">
    <source>
        <dbReference type="Proteomes" id="UP000578819"/>
    </source>
</evidence>
<proteinExistence type="predicted"/>
<dbReference type="Proteomes" id="UP000578819">
    <property type="component" value="Unassembled WGS sequence"/>
</dbReference>
<dbReference type="EMBL" id="JACHJW010000001">
    <property type="protein sequence ID" value="MBB4961371.1"/>
    <property type="molecule type" value="Genomic_DNA"/>
</dbReference>
<gene>
    <name evidence="1" type="ORF">FHR38_005104</name>
</gene>
<dbReference type="RefSeq" id="WP_184536974.1">
    <property type="nucleotide sequence ID" value="NZ_JACHJW010000001.1"/>
</dbReference>
<dbReference type="AlphaFoldDB" id="A0A7W7SUZ3"/>
<name>A0A7W7SUZ3_9ACTN</name>
<protein>
    <submittedName>
        <fullName evidence="1">Uncharacterized protein</fullName>
    </submittedName>
</protein>